<evidence type="ECO:0000313" key="4">
    <source>
        <dbReference type="Proteomes" id="UP000287188"/>
    </source>
</evidence>
<name>A0A402ALD0_9CHLR</name>
<dbReference type="SUPFAM" id="SSF55961">
    <property type="entry name" value="Bet v1-like"/>
    <property type="match status" value="1"/>
</dbReference>
<organism evidence="3 4">
    <name type="scientific">Dictyobacter kobayashii</name>
    <dbReference type="NCBI Taxonomy" id="2014872"/>
    <lineage>
        <taxon>Bacteria</taxon>
        <taxon>Bacillati</taxon>
        <taxon>Chloroflexota</taxon>
        <taxon>Ktedonobacteria</taxon>
        <taxon>Ktedonobacterales</taxon>
        <taxon>Dictyobacteraceae</taxon>
        <taxon>Dictyobacter</taxon>
    </lineage>
</organism>
<protein>
    <recommendedName>
        <fullName evidence="2">Coenzyme Q-binding protein COQ10 START domain-containing protein</fullName>
    </recommendedName>
</protein>
<evidence type="ECO:0000256" key="1">
    <source>
        <dbReference type="SAM" id="MobiDB-lite"/>
    </source>
</evidence>
<dbReference type="InterPro" id="IPR047137">
    <property type="entry name" value="ORF3"/>
</dbReference>
<dbReference type="Proteomes" id="UP000287188">
    <property type="component" value="Unassembled WGS sequence"/>
</dbReference>
<feature type="compositionally biased region" description="Basic and acidic residues" evidence="1">
    <location>
        <begin position="231"/>
        <end position="245"/>
    </location>
</feature>
<feature type="region of interest" description="Disordered" evidence="1">
    <location>
        <begin position="231"/>
        <end position="302"/>
    </location>
</feature>
<dbReference type="PANTHER" id="PTHR33824">
    <property type="entry name" value="POLYKETIDE CYCLASE/DEHYDRASE AND LIPID TRANSPORT SUPERFAMILY PROTEIN"/>
    <property type="match status" value="1"/>
</dbReference>
<comment type="caution">
    <text evidence="3">The sequence shown here is derived from an EMBL/GenBank/DDBJ whole genome shotgun (WGS) entry which is preliminary data.</text>
</comment>
<proteinExistence type="predicted"/>
<dbReference type="Gene3D" id="3.30.530.20">
    <property type="match status" value="1"/>
</dbReference>
<dbReference type="InterPro" id="IPR005031">
    <property type="entry name" value="COQ10_START"/>
</dbReference>
<keyword evidence="4" id="KW-1185">Reference proteome</keyword>
<gene>
    <name evidence="3" type="ORF">KDK_36240</name>
</gene>
<dbReference type="Pfam" id="PF03364">
    <property type="entry name" value="Polyketide_cyc"/>
    <property type="match status" value="1"/>
</dbReference>
<dbReference type="EMBL" id="BIFS01000001">
    <property type="protein sequence ID" value="GCE19824.1"/>
    <property type="molecule type" value="Genomic_DNA"/>
</dbReference>
<dbReference type="AlphaFoldDB" id="A0A402ALD0"/>
<accession>A0A402ALD0</accession>
<feature type="domain" description="Coenzyme Q-binding protein COQ10 START" evidence="2">
    <location>
        <begin position="10"/>
        <end position="116"/>
    </location>
</feature>
<evidence type="ECO:0000259" key="2">
    <source>
        <dbReference type="Pfam" id="PF03364"/>
    </source>
</evidence>
<reference evidence="4" key="1">
    <citation type="submission" date="2018-12" db="EMBL/GenBank/DDBJ databases">
        <title>Tengunoibacter tsumagoiensis gen. nov., sp. nov., Dictyobacter kobayashii sp. nov., D. alpinus sp. nov., and D. joshuensis sp. nov. and description of Dictyobacteraceae fam. nov. within the order Ktedonobacterales isolated from Tengu-no-mugimeshi.</title>
        <authorList>
            <person name="Wang C.M."/>
            <person name="Zheng Y."/>
            <person name="Sakai Y."/>
            <person name="Toyoda A."/>
            <person name="Minakuchi Y."/>
            <person name="Abe K."/>
            <person name="Yokota A."/>
            <person name="Yabe S."/>
        </authorList>
    </citation>
    <scope>NUCLEOTIDE SEQUENCE [LARGE SCALE GENOMIC DNA]</scope>
    <source>
        <strain evidence="4">Uno11</strain>
    </source>
</reference>
<sequence>MVEHSASVIVKAPIHQVYELFTHFNDFPKFMSFVKEVTYHDEQRSHWVVKVIGQYDWDAVNEDWIPDQQIGWRSTRGLKNSGRVKFRALGPERTSVDVYIRYTPPTGPLGNLGEQFGVNAYFDSVLKKDMSNFARMVEEAPAGALDPMSSHYLFHQESATQKGEITPRQKAAMARDPMMSPQALAERQAKIAQEAERRQRLKAEQEAEQQRKVQQERELQREREIILAQEAQKRRQEEREREAALRKAATVPLDPRHTYAAWARGLGDRDGSRVRDPNIGQDPMTARRRSKPGISAKPPTAE</sequence>
<dbReference type="CDD" id="cd07817">
    <property type="entry name" value="SRPBCC_8"/>
    <property type="match status" value="1"/>
</dbReference>
<feature type="compositionally biased region" description="Basic and acidic residues" evidence="1">
    <location>
        <begin position="266"/>
        <end position="276"/>
    </location>
</feature>
<dbReference type="InterPro" id="IPR023393">
    <property type="entry name" value="START-like_dom_sf"/>
</dbReference>
<evidence type="ECO:0000313" key="3">
    <source>
        <dbReference type="EMBL" id="GCE19824.1"/>
    </source>
</evidence>
<dbReference type="PANTHER" id="PTHR33824:SF7">
    <property type="entry name" value="POLYKETIDE CYCLASE_DEHYDRASE AND LIPID TRANSPORT SUPERFAMILY PROTEIN"/>
    <property type="match status" value="1"/>
</dbReference>
<dbReference type="RefSeq" id="WP_161977427.1">
    <property type="nucleotide sequence ID" value="NZ_BIFS01000001.1"/>
</dbReference>